<comment type="caution">
    <text evidence="1">The sequence shown here is derived from an EMBL/GenBank/DDBJ whole genome shotgun (WGS) entry which is preliminary data.</text>
</comment>
<proteinExistence type="predicted"/>
<name>A0A1R3KNI9_9ROSI</name>
<keyword evidence="2" id="KW-1185">Reference proteome</keyword>
<protein>
    <submittedName>
        <fullName evidence="1">Uncharacterized protein</fullName>
    </submittedName>
</protein>
<evidence type="ECO:0000313" key="1">
    <source>
        <dbReference type="EMBL" id="OMP08568.1"/>
    </source>
</evidence>
<gene>
    <name evidence="1" type="ORF">COLO4_06340</name>
</gene>
<dbReference type="EMBL" id="AWUE01012665">
    <property type="protein sequence ID" value="OMP08568.1"/>
    <property type="molecule type" value="Genomic_DNA"/>
</dbReference>
<dbReference type="Proteomes" id="UP000187203">
    <property type="component" value="Unassembled WGS sequence"/>
</dbReference>
<reference evidence="2" key="1">
    <citation type="submission" date="2013-09" db="EMBL/GenBank/DDBJ databases">
        <title>Corchorus olitorius genome sequencing.</title>
        <authorList>
            <person name="Alam M."/>
            <person name="Haque M.S."/>
            <person name="Islam M.S."/>
            <person name="Emdad E.M."/>
            <person name="Islam M.M."/>
            <person name="Ahmed B."/>
            <person name="Halim A."/>
            <person name="Hossen Q.M.M."/>
            <person name="Hossain M.Z."/>
            <person name="Ahmed R."/>
            <person name="Khan M.M."/>
            <person name="Islam R."/>
            <person name="Rashid M.M."/>
            <person name="Khan S.A."/>
            <person name="Rahman M.S."/>
            <person name="Alam M."/>
            <person name="Yahiya A.S."/>
            <person name="Khan M.S."/>
            <person name="Azam M.S."/>
            <person name="Haque T."/>
            <person name="Lashkar M.Z.H."/>
            <person name="Akhand A.I."/>
            <person name="Morshed G."/>
            <person name="Roy S."/>
            <person name="Uddin K.S."/>
            <person name="Rabeya T."/>
            <person name="Hossain A.S."/>
            <person name="Chowdhury A."/>
            <person name="Snigdha A.R."/>
            <person name="Mortoza M.S."/>
            <person name="Matin S.A."/>
            <person name="Hoque S.M.E."/>
            <person name="Islam M.K."/>
            <person name="Roy D.K."/>
            <person name="Haider R."/>
            <person name="Moosa M.M."/>
            <person name="Elias S.M."/>
            <person name="Hasan A.M."/>
            <person name="Jahan S."/>
            <person name="Shafiuddin M."/>
            <person name="Mahmood N."/>
            <person name="Shommy N.S."/>
        </authorList>
    </citation>
    <scope>NUCLEOTIDE SEQUENCE [LARGE SCALE GENOMIC DNA]</scope>
    <source>
        <strain evidence="2">cv. O-4</strain>
    </source>
</reference>
<evidence type="ECO:0000313" key="2">
    <source>
        <dbReference type="Proteomes" id="UP000187203"/>
    </source>
</evidence>
<organism evidence="1 2">
    <name type="scientific">Corchorus olitorius</name>
    <dbReference type="NCBI Taxonomy" id="93759"/>
    <lineage>
        <taxon>Eukaryota</taxon>
        <taxon>Viridiplantae</taxon>
        <taxon>Streptophyta</taxon>
        <taxon>Embryophyta</taxon>
        <taxon>Tracheophyta</taxon>
        <taxon>Spermatophyta</taxon>
        <taxon>Magnoliopsida</taxon>
        <taxon>eudicotyledons</taxon>
        <taxon>Gunneridae</taxon>
        <taxon>Pentapetalae</taxon>
        <taxon>rosids</taxon>
        <taxon>malvids</taxon>
        <taxon>Malvales</taxon>
        <taxon>Malvaceae</taxon>
        <taxon>Grewioideae</taxon>
        <taxon>Apeibeae</taxon>
        <taxon>Corchorus</taxon>
    </lineage>
</organism>
<sequence length="47" mass="5002">MAREKKDLAVRWASRPILFSCPDVSKTITCSPRTITSIGTGPGPKAG</sequence>
<dbReference type="AlphaFoldDB" id="A0A1R3KNI9"/>
<accession>A0A1R3KNI9</accession>